<protein>
    <submittedName>
        <fullName evidence="1">Uncharacterized protein</fullName>
    </submittedName>
</protein>
<evidence type="ECO:0000313" key="1">
    <source>
        <dbReference type="EMBL" id="EHN08992.1"/>
    </source>
</evidence>
<evidence type="ECO:0000313" key="2">
    <source>
        <dbReference type="Proteomes" id="UP000005143"/>
    </source>
</evidence>
<dbReference type="RefSeq" id="WP_007578839.1">
    <property type="nucleotide sequence ID" value="NZ_AGUD01000306.1"/>
</dbReference>
<dbReference type="EMBL" id="AGUD01000306">
    <property type="protein sequence ID" value="EHN08992.1"/>
    <property type="molecule type" value="Genomic_DNA"/>
</dbReference>
<accession>H0EBB6</accession>
<dbReference type="AlphaFoldDB" id="H0EBB6"/>
<organism evidence="1 2">
    <name type="scientific">Patulibacter medicamentivorans</name>
    <dbReference type="NCBI Taxonomy" id="1097667"/>
    <lineage>
        <taxon>Bacteria</taxon>
        <taxon>Bacillati</taxon>
        <taxon>Actinomycetota</taxon>
        <taxon>Thermoleophilia</taxon>
        <taxon>Solirubrobacterales</taxon>
        <taxon>Patulibacteraceae</taxon>
        <taxon>Patulibacter</taxon>
    </lineage>
</organism>
<name>H0EBB6_9ACTN</name>
<dbReference type="OrthoDB" id="4043438at2"/>
<keyword evidence="2" id="KW-1185">Reference proteome</keyword>
<comment type="caution">
    <text evidence="1">The sequence shown here is derived from an EMBL/GenBank/DDBJ whole genome shotgun (WGS) entry which is preliminary data.</text>
</comment>
<proteinExistence type="predicted"/>
<gene>
    <name evidence="1" type="ORF">PAI11_41450</name>
</gene>
<dbReference type="Proteomes" id="UP000005143">
    <property type="component" value="Unassembled WGS sequence"/>
</dbReference>
<reference evidence="1 2" key="1">
    <citation type="journal article" date="2013" name="Biodegradation">
        <title>Quantitative proteomic analysis of ibuprofen-degrading Patulibacter sp. strain I11.</title>
        <authorList>
            <person name="Almeida B."/>
            <person name="Kjeldal H."/>
            <person name="Lolas I."/>
            <person name="Knudsen A.D."/>
            <person name="Carvalho G."/>
            <person name="Nielsen K.L."/>
            <person name="Barreto Crespo M.T."/>
            <person name="Stensballe A."/>
            <person name="Nielsen J.L."/>
        </authorList>
    </citation>
    <scope>NUCLEOTIDE SEQUENCE [LARGE SCALE GENOMIC DNA]</scope>
    <source>
        <strain evidence="1 2">I11</strain>
    </source>
</reference>
<sequence length="355" mass="36436">MALAAAPAGAVPQTNPIPLDTLAAAPVNGALANGAEWTVDTGGPWTGGSYYHFTCATGAQTWTFDRPVDLRFGITGLNAPGESVQLPVGVEPVSIDPLHQWDPATRTVSRVTNASQTRVSVFTLANTEELVLTPVGGCGWSRGVSFIEVTSEVQADPPSVSIDGPQDGAEFYAGQQVPAQYACQPATGTTIASCEGDVANGANVDTSSPGTKTFSVKAVGNDGQETTKTVTYTVRKSKAGMRIEPSVLAILPAKPGRGLLPLSPLARVTLTFAARLVDEGGKPVVGENVTFTGAGGSCTARTDADGVANCGDFVNGLVSLLSLGYSARFDGSATQQPVAGHGYLIEATDLGLRLL</sequence>